<evidence type="ECO:0000256" key="1">
    <source>
        <dbReference type="SAM" id="Phobius"/>
    </source>
</evidence>
<dbReference type="EMBL" id="ATLV01022193">
    <property type="status" value="NOT_ANNOTATED_CDS"/>
    <property type="molecule type" value="Genomic_DNA"/>
</dbReference>
<keyword evidence="1" id="KW-0472">Membrane</keyword>
<protein>
    <submittedName>
        <fullName evidence="2 3">Uncharacterized protein</fullName>
    </submittedName>
</protein>
<sequence>MAGDNRLWKAQPFIPGGFCPWFGAPRMVFPVLLVVVVRSGKKGPIKQWFGNEFFAMHTGSQLTFPTRPENGVPFGCAEPNTGSGSETVCWGVRKMD</sequence>
<keyword evidence="4" id="KW-1185">Reference proteome</keyword>
<evidence type="ECO:0000313" key="2">
    <source>
        <dbReference type="EMBL" id="KFB47215.1"/>
    </source>
</evidence>
<reference evidence="3" key="2">
    <citation type="submission" date="2020-05" db="UniProtKB">
        <authorList>
            <consortium name="EnsemblMetazoa"/>
        </authorList>
    </citation>
    <scope>IDENTIFICATION</scope>
</reference>
<organism evidence="2">
    <name type="scientific">Anopheles sinensis</name>
    <name type="common">Mosquito</name>
    <dbReference type="NCBI Taxonomy" id="74873"/>
    <lineage>
        <taxon>Eukaryota</taxon>
        <taxon>Metazoa</taxon>
        <taxon>Ecdysozoa</taxon>
        <taxon>Arthropoda</taxon>
        <taxon>Hexapoda</taxon>
        <taxon>Insecta</taxon>
        <taxon>Pterygota</taxon>
        <taxon>Neoptera</taxon>
        <taxon>Endopterygota</taxon>
        <taxon>Diptera</taxon>
        <taxon>Nematocera</taxon>
        <taxon>Culicoidea</taxon>
        <taxon>Culicidae</taxon>
        <taxon>Anophelinae</taxon>
        <taxon>Anopheles</taxon>
    </lineage>
</organism>
<evidence type="ECO:0000313" key="4">
    <source>
        <dbReference type="Proteomes" id="UP000030765"/>
    </source>
</evidence>
<name>A0A084WAH1_ANOSI</name>
<keyword evidence="1" id="KW-0812">Transmembrane</keyword>
<evidence type="ECO:0000313" key="3">
    <source>
        <dbReference type="EnsemblMetazoa" id="ASIC015239-PA"/>
    </source>
</evidence>
<reference evidence="2 4" key="1">
    <citation type="journal article" date="2014" name="BMC Genomics">
        <title>Genome sequence of Anopheles sinensis provides insight into genetics basis of mosquito competence for malaria parasites.</title>
        <authorList>
            <person name="Zhou D."/>
            <person name="Zhang D."/>
            <person name="Ding G."/>
            <person name="Shi L."/>
            <person name="Hou Q."/>
            <person name="Ye Y."/>
            <person name="Xu Y."/>
            <person name="Zhou H."/>
            <person name="Xiong C."/>
            <person name="Li S."/>
            <person name="Yu J."/>
            <person name="Hong S."/>
            <person name="Yu X."/>
            <person name="Zou P."/>
            <person name="Chen C."/>
            <person name="Chang X."/>
            <person name="Wang W."/>
            <person name="Lv Y."/>
            <person name="Sun Y."/>
            <person name="Ma L."/>
            <person name="Shen B."/>
            <person name="Zhu C."/>
        </authorList>
    </citation>
    <scope>NUCLEOTIDE SEQUENCE [LARGE SCALE GENOMIC DNA]</scope>
</reference>
<dbReference type="AlphaFoldDB" id="A0A084WAH1"/>
<keyword evidence="1" id="KW-1133">Transmembrane helix</keyword>
<accession>A0A084WAH1</accession>
<dbReference type="EMBL" id="KE525329">
    <property type="protein sequence ID" value="KFB47215.1"/>
    <property type="molecule type" value="Genomic_DNA"/>
</dbReference>
<feature type="transmembrane region" description="Helical" evidence="1">
    <location>
        <begin position="20"/>
        <end position="37"/>
    </location>
</feature>
<dbReference type="VEuPathDB" id="VectorBase:ASIC015239"/>
<gene>
    <name evidence="2" type="ORF">ZHAS_00015239</name>
</gene>
<proteinExistence type="predicted"/>
<dbReference type="EnsemblMetazoa" id="ASIC015239-RA">
    <property type="protein sequence ID" value="ASIC015239-PA"/>
    <property type="gene ID" value="ASIC015239"/>
</dbReference>
<dbReference type="Proteomes" id="UP000030765">
    <property type="component" value="Unassembled WGS sequence"/>
</dbReference>